<evidence type="ECO:0000256" key="2">
    <source>
        <dbReference type="SAM" id="MobiDB-lite"/>
    </source>
</evidence>
<organism evidence="4 5">
    <name type="scientific">Caldimonas aquatica</name>
    <dbReference type="NCBI Taxonomy" id="376175"/>
    <lineage>
        <taxon>Bacteria</taxon>
        <taxon>Pseudomonadati</taxon>
        <taxon>Pseudomonadota</taxon>
        <taxon>Betaproteobacteria</taxon>
        <taxon>Burkholderiales</taxon>
        <taxon>Sphaerotilaceae</taxon>
        <taxon>Caldimonas</taxon>
    </lineage>
</organism>
<dbReference type="Proteomes" id="UP001163266">
    <property type="component" value="Chromosome"/>
</dbReference>
<dbReference type="EMBL" id="CP110257">
    <property type="protein sequence ID" value="UZD54761.1"/>
    <property type="molecule type" value="Genomic_DNA"/>
</dbReference>
<keyword evidence="3" id="KW-0732">Signal</keyword>
<keyword evidence="5" id="KW-1185">Reference proteome</keyword>
<name>A0ABY6MRX2_9BURK</name>
<proteinExistence type="predicted"/>
<reference evidence="4" key="1">
    <citation type="submission" date="2022-10" db="EMBL/GenBank/DDBJ databases">
        <title>Complete genome sequence of Schlegelella aquatica LMG 23380.</title>
        <authorList>
            <person name="Musilova J."/>
            <person name="Kourilova X."/>
            <person name="Bezdicek M."/>
            <person name="Hermankova K."/>
            <person name="Obruca S."/>
            <person name="Sedlar K."/>
        </authorList>
    </citation>
    <scope>NUCLEOTIDE SEQUENCE</scope>
    <source>
        <strain evidence="4">LMG 23380</strain>
    </source>
</reference>
<feature type="region of interest" description="Disordered" evidence="2">
    <location>
        <begin position="143"/>
        <end position="187"/>
    </location>
</feature>
<evidence type="ECO:0000313" key="5">
    <source>
        <dbReference type="Proteomes" id="UP001163266"/>
    </source>
</evidence>
<protein>
    <recommendedName>
        <fullName evidence="6">Translation initiation factor IF-2</fullName>
    </recommendedName>
</protein>
<feature type="signal peptide" evidence="3">
    <location>
        <begin position="1"/>
        <end position="20"/>
    </location>
</feature>
<evidence type="ECO:0000256" key="1">
    <source>
        <dbReference type="SAM" id="Coils"/>
    </source>
</evidence>
<dbReference type="RefSeq" id="WP_264892391.1">
    <property type="nucleotide sequence ID" value="NZ_CP110257.1"/>
</dbReference>
<evidence type="ECO:0008006" key="6">
    <source>
        <dbReference type="Google" id="ProtNLM"/>
    </source>
</evidence>
<evidence type="ECO:0000256" key="3">
    <source>
        <dbReference type="SAM" id="SignalP"/>
    </source>
</evidence>
<feature type="coiled-coil region" evidence="1">
    <location>
        <begin position="72"/>
        <end position="134"/>
    </location>
</feature>
<feature type="compositionally biased region" description="Pro residues" evidence="2">
    <location>
        <begin position="160"/>
        <end position="172"/>
    </location>
</feature>
<accession>A0ABY6MRX2</accession>
<evidence type="ECO:0000313" key="4">
    <source>
        <dbReference type="EMBL" id="UZD54761.1"/>
    </source>
</evidence>
<sequence length="187" mass="20670">MTFRACGWAVALLAAAGGSAAEPVVPVTGRALTKVYQQRLPDGRVVLTDRPVPGGGAPERRWDFEPEDPARAAEAAAKREAASREAAEVNERIQRSIEHRERLQRDLELERLRRERALVELQAERERAARAREEVLTPPVLVVPGWHRPQLPPSVIGPRPWEPPGVPPPVAPPRERPAPLLGEPPPR</sequence>
<gene>
    <name evidence="4" type="ORF">OMP39_14030</name>
</gene>
<keyword evidence="1" id="KW-0175">Coiled coil</keyword>
<feature type="chain" id="PRO_5045229104" description="Translation initiation factor IF-2" evidence="3">
    <location>
        <begin position="21"/>
        <end position="187"/>
    </location>
</feature>